<proteinExistence type="predicted"/>
<dbReference type="STRING" id="1801770.A3A01_02430"/>
<comment type="caution">
    <text evidence="1">The sequence shown here is derived from an EMBL/GenBank/DDBJ whole genome shotgun (WGS) entry which is preliminary data.</text>
</comment>
<dbReference type="AlphaFoldDB" id="A0A1F6WW81"/>
<evidence type="ECO:0000313" key="1">
    <source>
        <dbReference type="EMBL" id="OGI86141.1"/>
    </source>
</evidence>
<gene>
    <name evidence="1" type="ORF">A3A01_02430</name>
</gene>
<organism evidence="1 2">
    <name type="scientific">Candidatus Nomurabacteria bacterium RIFCSPLOWO2_01_FULL_39_17</name>
    <dbReference type="NCBI Taxonomy" id="1801770"/>
    <lineage>
        <taxon>Bacteria</taxon>
        <taxon>Candidatus Nomuraibacteriota</taxon>
    </lineage>
</organism>
<dbReference type="EMBL" id="MFUU01000009">
    <property type="protein sequence ID" value="OGI86141.1"/>
    <property type="molecule type" value="Genomic_DNA"/>
</dbReference>
<evidence type="ECO:0000313" key="2">
    <source>
        <dbReference type="Proteomes" id="UP000179352"/>
    </source>
</evidence>
<name>A0A1F6WW81_9BACT</name>
<reference evidence="1 2" key="1">
    <citation type="journal article" date="2016" name="Nat. Commun.">
        <title>Thousands of microbial genomes shed light on interconnected biogeochemical processes in an aquifer system.</title>
        <authorList>
            <person name="Anantharaman K."/>
            <person name="Brown C.T."/>
            <person name="Hug L.A."/>
            <person name="Sharon I."/>
            <person name="Castelle C.J."/>
            <person name="Probst A.J."/>
            <person name="Thomas B.C."/>
            <person name="Singh A."/>
            <person name="Wilkins M.J."/>
            <person name="Karaoz U."/>
            <person name="Brodie E.L."/>
            <person name="Williams K.H."/>
            <person name="Hubbard S.S."/>
            <person name="Banfield J.F."/>
        </authorList>
    </citation>
    <scope>NUCLEOTIDE SEQUENCE [LARGE SCALE GENOMIC DNA]</scope>
</reference>
<accession>A0A1F6WW81</accession>
<sequence>MGLENFRPHWKPVKDKSLAHDMAKASDSYRTEAERQKRIAQNYSKKRTVMDRILGISVKYQNEVAKRHTEDAGEESKTADFNEDMVEIENFAREEAKGLMAEQLEALIKEAKKDVESVIAEMDKPKKALDTEGPTAEYIKKNTKPFQQEHALKRKYIFLNARLKILQDIYQHEEGKDK</sequence>
<protein>
    <submittedName>
        <fullName evidence="1">Uncharacterized protein</fullName>
    </submittedName>
</protein>
<dbReference type="Proteomes" id="UP000179352">
    <property type="component" value="Unassembled WGS sequence"/>
</dbReference>